<evidence type="ECO:0000256" key="6">
    <source>
        <dbReference type="RuleBase" id="RU365089"/>
    </source>
</evidence>
<evidence type="ECO:0000313" key="9">
    <source>
        <dbReference type="Proteomes" id="UP000579523"/>
    </source>
</evidence>
<dbReference type="EMBL" id="JACHJI010000010">
    <property type="protein sequence ID" value="MBB4901194.1"/>
    <property type="molecule type" value="Genomic_DNA"/>
</dbReference>
<evidence type="ECO:0000256" key="5">
    <source>
        <dbReference type="ARBA" id="ARBA00023172"/>
    </source>
</evidence>
<evidence type="ECO:0000256" key="7">
    <source>
        <dbReference type="SAM" id="MobiDB-lite"/>
    </source>
</evidence>
<sequence length="170" mass="18312">MAGENVTGVESVEQSGPQPAGAVDDRLTDVGLLEIVVSRGRGGSFEPKTVRKRHKRLTGVDEMVIPSAAKGLTTGEVQAHLAEVRGAEVSRRTVCTITDEVLGGMAGWLQPAARRRLSGGLRRRRPREDPGSVDDLVIRTVERGVPTVRDHASGALVMCSWSCFRICPRC</sequence>
<gene>
    <name evidence="8" type="ORF">FHS37_005281</name>
</gene>
<keyword evidence="3 6" id="KW-0815">Transposition</keyword>
<dbReference type="GO" id="GO:0004803">
    <property type="term" value="F:transposase activity"/>
    <property type="evidence" value="ECO:0007669"/>
    <property type="project" value="UniProtKB-UniRule"/>
</dbReference>
<protein>
    <recommendedName>
        <fullName evidence="6">Mutator family transposase</fullName>
    </recommendedName>
</protein>
<evidence type="ECO:0000256" key="4">
    <source>
        <dbReference type="ARBA" id="ARBA00023125"/>
    </source>
</evidence>
<keyword evidence="5 6" id="KW-0233">DNA recombination</keyword>
<dbReference type="PANTHER" id="PTHR33217:SF8">
    <property type="entry name" value="MUTATOR FAMILY TRANSPOSASE"/>
    <property type="match status" value="1"/>
</dbReference>
<evidence type="ECO:0000256" key="3">
    <source>
        <dbReference type="ARBA" id="ARBA00022578"/>
    </source>
</evidence>
<reference evidence="8 9" key="1">
    <citation type="submission" date="2020-08" db="EMBL/GenBank/DDBJ databases">
        <title>Genomic Encyclopedia of Type Strains, Phase III (KMG-III): the genomes of soil and plant-associated and newly described type strains.</title>
        <authorList>
            <person name="Whitman W."/>
        </authorList>
    </citation>
    <scope>NUCLEOTIDE SEQUENCE [LARGE SCALE GENOMIC DNA]</scope>
    <source>
        <strain evidence="8 9">CECT 3273</strain>
    </source>
</reference>
<comment type="function">
    <text evidence="1 6">Required for the transposition of the insertion element.</text>
</comment>
<dbReference type="Pfam" id="PF00872">
    <property type="entry name" value="Transposase_mut"/>
    <property type="match status" value="1"/>
</dbReference>
<comment type="similarity">
    <text evidence="2 6">Belongs to the transposase mutator family.</text>
</comment>
<feature type="region of interest" description="Disordered" evidence="7">
    <location>
        <begin position="1"/>
        <end position="24"/>
    </location>
</feature>
<keyword evidence="4 6" id="KW-0238">DNA-binding</keyword>
<dbReference type="Proteomes" id="UP000579523">
    <property type="component" value="Unassembled WGS sequence"/>
</dbReference>
<dbReference type="GO" id="GO:0006313">
    <property type="term" value="P:DNA transposition"/>
    <property type="evidence" value="ECO:0007669"/>
    <property type="project" value="UniProtKB-UniRule"/>
</dbReference>
<evidence type="ECO:0000256" key="1">
    <source>
        <dbReference type="ARBA" id="ARBA00002190"/>
    </source>
</evidence>
<accession>A0A7W7PTU4</accession>
<organism evidence="8 9">
    <name type="scientific">Streptomyces griseomycini</name>
    <dbReference type="NCBI Taxonomy" id="66895"/>
    <lineage>
        <taxon>Bacteria</taxon>
        <taxon>Bacillati</taxon>
        <taxon>Actinomycetota</taxon>
        <taxon>Actinomycetes</taxon>
        <taxon>Kitasatosporales</taxon>
        <taxon>Streptomycetaceae</taxon>
        <taxon>Streptomyces</taxon>
    </lineage>
</organism>
<evidence type="ECO:0000313" key="8">
    <source>
        <dbReference type="EMBL" id="MBB4901194.1"/>
    </source>
</evidence>
<comment type="caution">
    <text evidence="8">The sequence shown here is derived from an EMBL/GenBank/DDBJ whole genome shotgun (WGS) entry which is preliminary data.</text>
</comment>
<name>A0A7W7PTU4_9ACTN</name>
<dbReference type="AlphaFoldDB" id="A0A7W7PTU4"/>
<dbReference type="PANTHER" id="PTHR33217">
    <property type="entry name" value="TRANSPOSASE FOR INSERTION SEQUENCE ELEMENT IS1081"/>
    <property type="match status" value="1"/>
</dbReference>
<dbReference type="GO" id="GO:0003677">
    <property type="term" value="F:DNA binding"/>
    <property type="evidence" value="ECO:0007669"/>
    <property type="project" value="UniProtKB-UniRule"/>
</dbReference>
<keyword evidence="9" id="KW-1185">Reference proteome</keyword>
<keyword evidence="6" id="KW-0814">Transposable element</keyword>
<proteinExistence type="inferred from homology"/>
<evidence type="ECO:0000256" key="2">
    <source>
        <dbReference type="ARBA" id="ARBA00010961"/>
    </source>
</evidence>
<dbReference type="InterPro" id="IPR001207">
    <property type="entry name" value="Transposase_mutator"/>
</dbReference>